<evidence type="ECO:0000259" key="1">
    <source>
        <dbReference type="SMART" id="SM00966"/>
    </source>
</evidence>
<dbReference type="SMART" id="SM00966">
    <property type="entry name" value="SpoVT_AbrB"/>
    <property type="match status" value="1"/>
</dbReference>
<dbReference type="NCBIfam" id="TIGR02609">
    <property type="entry name" value="doc_partner"/>
    <property type="match status" value="1"/>
</dbReference>
<dbReference type="Proteomes" id="UP001626536">
    <property type="component" value="Chromosome"/>
</dbReference>
<evidence type="ECO:0000313" key="3">
    <source>
        <dbReference type="Proteomes" id="UP001626536"/>
    </source>
</evidence>
<dbReference type="RefSeq" id="WP_407340921.1">
    <property type="nucleotide sequence ID" value="NZ_CP136862.1"/>
</dbReference>
<accession>A0ABZ0HWT7</accession>
<reference evidence="2 3" key="1">
    <citation type="submission" date="2023-10" db="EMBL/GenBank/DDBJ databases">
        <title>Novel methanotroph of the genus Methylocapsa from a subarctic wetland.</title>
        <authorList>
            <person name="Belova S.E."/>
            <person name="Oshkin I.Y."/>
            <person name="Miroshnikov K."/>
            <person name="Dedysh S.N."/>
        </authorList>
    </citation>
    <scope>NUCLEOTIDE SEQUENCE [LARGE SCALE GENOMIC DNA]</scope>
    <source>
        <strain evidence="2 3">RX1</strain>
    </source>
</reference>
<dbReference type="InterPro" id="IPR013432">
    <property type="entry name" value="Doc_partner"/>
</dbReference>
<keyword evidence="3" id="KW-1185">Reference proteome</keyword>
<dbReference type="InterPro" id="IPR007159">
    <property type="entry name" value="SpoVT-AbrB_dom"/>
</dbReference>
<evidence type="ECO:0000313" key="2">
    <source>
        <dbReference type="EMBL" id="WOJ91325.1"/>
    </source>
</evidence>
<gene>
    <name evidence="2" type="ORF">RZS28_08750</name>
</gene>
<keyword evidence="2" id="KW-0238">DNA-binding</keyword>
<protein>
    <submittedName>
        <fullName evidence="2">AbrB/MazE/SpoVT family DNA-binding domain-containing protein</fullName>
    </submittedName>
</protein>
<dbReference type="GO" id="GO:0003677">
    <property type="term" value="F:DNA binding"/>
    <property type="evidence" value="ECO:0007669"/>
    <property type="project" value="UniProtKB-KW"/>
</dbReference>
<dbReference type="SUPFAM" id="SSF89447">
    <property type="entry name" value="AbrB/MazE/MraZ-like"/>
    <property type="match status" value="1"/>
</dbReference>
<proteinExistence type="predicted"/>
<dbReference type="EMBL" id="CP136862">
    <property type="protein sequence ID" value="WOJ91325.1"/>
    <property type="molecule type" value="Genomic_DNA"/>
</dbReference>
<sequence length="74" mass="8214">MTMLRLTTIGASTGVVIPKEMLVRLKLGDGDALYVIETAEGFFLTPYDPAVAEEIKLGERFMIEYRTAFKALAE</sequence>
<feature type="domain" description="SpoVT-AbrB" evidence="1">
    <location>
        <begin position="7"/>
        <end position="52"/>
    </location>
</feature>
<name>A0ABZ0HWT7_9HYPH</name>
<dbReference type="Gene3D" id="2.10.260.10">
    <property type="match status" value="1"/>
</dbReference>
<dbReference type="InterPro" id="IPR037914">
    <property type="entry name" value="SpoVT-AbrB_sf"/>
</dbReference>
<organism evidence="2 3">
    <name type="scientific">Methylocapsa polymorpha</name>
    <dbReference type="NCBI Taxonomy" id="3080828"/>
    <lineage>
        <taxon>Bacteria</taxon>
        <taxon>Pseudomonadati</taxon>
        <taxon>Pseudomonadota</taxon>
        <taxon>Alphaproteobacteria</taxon>
        <taxon>Hyphomicrobiales</taxon>
        <taxon>Beijerinckiaceae</taxon>
        <taxon>Methylocapsa</taxon>
    </lineage>
</organism>